<dbReference type="Gene3D" id="3.50.30.60">
    <property type="entry name" value="LD-carboxypeptidase A C-terminal domain-like"/>
    <property type="match status" value="1"/>
</dbReference>
<feature type="region of interest" description="Disordered" evidence="4">
    <location>
        <begin position="312"/>
        <end position="333"/>
    </location>
</feature>
<gene>
    <name evidence="7" type="ORF">AQI88_16555</name>
</gene>
<dbReference type="SUPFAM" id="SSF141986">
    <property type="entry name" value="LD-carboxypeptidase A C-terminal domain-like"/>
    <property type="match status" value="1"/>
</dbReference>
<dbReference type="Gene3D" id="3.40.50.10740">
    <property type="entry name" value="Class I glutamine amidotransferase-like"/>
    <property type="match status" value="1"/>
</dbReference>
<name>A0A117PWR9_9ACTN</name>
<feature type="active site" description="Charge relay system" evidence="3">
    <location>
        <position position="220"/>
    </location>
</feature>
<dbReference type="GO" id="GO:0016787">
    <property type="term" value="F:hydrolase activity"/>
    <property type="evidence" value="ECO:0007669"/>
    <property type="project" value="UniProtKB-KW"/>
</dbReference>
<evidence type="ECO:0000259" key="6">
    <source>
        <dbReference type="Pfam" id="PF17676"/>
    </source>
</evidence>
<dbReference type="CDD" id="cd07025">
    <property type="entry name" value="Peptidase_S66"/>
    <property type="match status" value="1"/>
</dbReference>
<proteinExistence type="inferred from homology"/>
<evidence type="ECO:0008006" key="9">
    <source>
        <dbReference type="Google" id="ProtNLM"/>
    </source>
</evidence>
<keyword evidence="2" id="KW-0378">Hydrolase</keyword>
<evidence type="ECO:0000313" key="8">
    <source>
        <dbReference type="Proteomes" id="UP000054241"/>
    </source>
</evidence>
<evidence type="ECO:0000313" key="7">
    <source>
        <dbReference type="EMBL" id="KUM95673.1"/>
    </source>
</evidence>
<dbReference type="AlphaFoldDB" id="A0A117PWR9"/>
<dbReference type="PIRSF" id="PIRSF028757">
    <property type="entry name" value="LD-carboxypeptidase"/>
    <property type="match status" value="1"/>
</dbReference>
<dbReference type="InterPro" id="IPR040921">
    <property type="entry name" value="Peptidase_S66C"/>
</dbReference>
<feature type="active site" description="Charge relay system" evidence="3">
    <location>
        <position position="287"/>
    </location>
</feature>
<protein>
    <recommendedName>
        <fullName evidence="9">LD-carboxypeptidase</fullName>
    </recommendedName>
</protein>
<dbReference type="InterPro" id="IPR027478">
    <property type="entry name" value="LdcA_N"/>
</dbReference>
<dbReference type="PANTHER" id="PTHR30237:SF4">
    <property type="entry name" value="LD-CARBOXYPEPTIDASE C-TERMINAL DOMAIN-CONTAINING PROTEIN"/>
    <property type="match status" value="1"/>
</dbReference>
<evidence type="ECO:0000256" key="1">
    <source>
        <dbReference type="ARBA" id="ARBA00010233"/>
    </source>
</evidence>
<dbReference type="InterPro" id="IPR003507">
    <property type="entry name" value="S66_fam"/>
</dbReference>
<accession>A0A117PWR9</accession>
<feature type="active site" description="Nucleophile" evidence="3">
    <location>
        <position position="98"/>
    </location>
</feature>
<dbReference type="Proteomes" id="UP000054241">
    <property type="component" value="Unassembled WGS sequence"/>
</dbReference>
<sequence length="333" mass="36356">MVAPAAGTAALFPARLERGLRALRAVGLRPRLAGHARSRGRWTSAGVADRVADLHDAFADESSHAVLCTIGGRLSAQLLPELDFAHIAAHPKIFCGYSDITSLHTAIRSETGLITFYGPSLLGEWAEYPRPLTETVRHFLRVTGEPRAAGRIPFPHRIVRETVDWGADHRPRRAERAPTQRVIRPGRASGVLAGGCLPVLRRLVGTRWQPDFRETIAVLETPQSPYDMADAAEDLLSLSHAGVLDGARALVFGWPFRHEQLDDLEYAVRLALPRCDVPTVIGFPAGHTSPMATLPLGVRATLDGGALVLDEPAVRPRQDEPKSRPGRDQEHGW</sequence>
<dbReference type="PANTHER" id="PTHR30237">
    <property type="entry name" value="MURAMOYLTETRAPEPTIDE CARBOXYPEPTIDASE"/>
    <property type="match status" value="1"/>
</dbReference>
<dbReference type="InterPro" id="IPR029062">
    <property type="entry name" value="Class_I_gatase-like"/>
</dbReference>
<reference evidence="7 8" key="1">
    <citation type="submission" date="2015-10" db="EMBL/GenBank/DDBJ databases">
        <title>Draft genome sequence of Streptomyces cellostaticus DSM 40189, type strain for the species Streptomyces cellostaticus.</title>
        <authorList>
            <person name="Ruckert C."/>
            <person name="Winkler A."/>
            <person name="Kalinowski J."/>
            <person name="Kampfer P."/>
            <person name="Glaeser S."/>
        </authorList>
    </citation>
    <scope>NUCLEOTIDE SEQUENCE [LARGE SCALE GENOMIC DNA]</scope>
    <source>
        <strain evidence="7 8">DSM 40189</strain>
    </source>
</reference>
<dbReference type="Pfam" id="PF02016">
    <property type="entry name" value="Peptidase_S66"/>
    <property type="match status" value="1"/>
</dbReference>
<evidence type="ECO:0000256" key="2">
    <source>
        <dbReference type="ARBA" id="ARBA00022801"/>
    </source>
</evidence>
<evidence type="ECO:0000256" key="4">
    <source>
        <dbReference type="SAM" id="MobiDB-lite"/>
    </source>
</evidence>
<evidence type="ECO:0000256" key="3">
    <source>
        <dbReference type="PIRSR" id="PIRSR028757-1"/>
    </source>
</evidence>
<organism evidence="7 8">
    <name type="scientific">Streptomyces cellostaticus</name>
    <dbReference type="NCBI Taxonomy" id="67285"/>
    <lineage>
        <taxon>Bacteria</taxon>
        <taxon>Bacillati</taxon>
        <taxon>Actinomycetota</taxon>
        <taxon>Actinomycetes</taxon>
        <taxon>Kitasatosporales</taxon>
        <taxon>Streptomycetaceae</taxon>
        <taxon>Streptomyces</taxon>
    </lineage>
</organism>
<feature type="domain" description="LD-carboxypeptidase C-terminal" evidence="6">
    <location>
        <begin position="189"/>
        <end position="302"/>
    </location>
</feature>
<feature type="domain" description="LD-carboxypeptidase N-terminal" evidence="5">
    <location>
        <begin position="2"/>
        <end position="118"/>
    </location>
</feature>
<comment type="caution">
    <text evidence="7">The sequence shown here is derived from an EMBL/GenBank/DDBJ whole genome shotgun (WGS) entry which is preliminary data.</text>
</comment>
<dbReference type="SUPFAM" id="SSF52317">
    <property type="entry name" value="Class I glutamine amidotransferase-like"/>
    <property type="match status" value="1"/>
</dbReference>
<dbReference type="EMBL" id="LMWL01000029">
    <property type="protein sequence ID" value="KUM95673.1"/>
    <property type="molecule type" value="Genomic_DNA"/>
</dbReference>
<dbReference type="Pfam" id="PF17676">
    <property type="entry name" value="Peptidase_S66C"/>
    <property type="match status" value="1"/>
</dbReference>
<keyword evidence="8" id="KW-1185">Reference proteome</keyword>
<dbReference type="InterPro" id="IPR040449">
    <property type="entry name" value="Peptidase_S66_N"/>
</dbReference>
<evidence type="ECO:0000259" key="5">
    <source>
        <dbReference type="Pfam" id="PF02016"/>
    </source>
</evidence>
<comment type="similarity">
    <text evidence="1">Belongs to the peptidase S66 family.</text>
</comment>
<dbReference type="STRING" id="67285.AQI88_16555"/>
<dbReference type="InterPro" id="IPR027461">
    <property type="entry name" value="Carboxypeptidase_A_C_sf"/>
</dbReference>